<comment type="caution">
    <text evidence="1">The sequence shown here is derived from an EMBL/GenBank/DDBJ whole genome shotgun (WGS) entry which is preliminary data.</text>
</comment>
<proteinExistence type="predicted"/>
<protein>
    <submittedName>
        <fullName evidence="1">Uncharacterized protein</fullName>
    </submittedName>
</protein>
<organism evidence="1 2">
    <name type="scientific">Fusarium duplospermum</name>
    <dbReference type="NCBI Taxonomy" id="1325734"/>
    <lineage>
        <taxon>Eukaryota</taxon>
        <taxon>Fungi</taxon>
        <taxon>Dikarya</taxon>
        <taxon>Ascomycota</taxon>
        <taxon>Pezizomycotina</taxon>
        <taxon>Sordariomycetes</taxon>
        <taxon>Hypocreomycetidae</taxon>
        <taxon>Hypocreales</taxon>
        <taxon>Nectriaceae</taxon>
        <taxon>Fusarium</taxon>
        <taxon>Fusarium solani species complex</taxon>
    </lineage>
</organism>
<sequence length="203" mass="22160">MSADVRIPRLVSAEVSAGPARAGAFHDLASSSNYRSAASKMSTDVRIPRSAGATATPWNSPTAFSNTIHLRYFVDDVTSHVDIDPIHTRIHVCLAREERELYAPNTFSYAQGHFSAAQSPSGVLHISVQALSLMRHPGDVSDFDEYRRHLPGQWCPMVTVIGSVPSPSDRTGDLFEPRRFTVETAVYDSSKSALVALSLPCFL</sequence>
<dbReference type="EMBL" id="NKCI01000425">
    <property type="protein sequence ID" value="RSL41349.1"/>
    <property type="molecule type" value="Genomic_DNA"/>
</dbReference>
<evidence type="ECO:0000313" key="1">
    <source>
        <dbReference type="EMBL" id="RSL41349.1"/>
    </source>
</evidence>
<accession>A0A428NKX9</accession>
<gene>
    <name evidence="1" type="ORF">CEP54_015851</name>
</gene>
<keyword evidence="2" id="KW-1185">Reference proteome</keyword>
<name>A0A428NKX9_9HYPO</name>
<dbReference type="Proteomes" id="UP000288168">
    <property type="component" value="Unassembled WGS sequence"/>
</dbReference>
<evidence type="ECO:0000313" key="2">
    <source>
        <dbReference type="Proteomes" id="UP000288168"/>
    </source>
</evidence>
<dbReference type="STRING" id="1325734.A0A428NKX9"/>
<dbReference type="OrthoDB" id="5098281at2759"/>
<reference evidence="1 2" key="1">
    <citation type="submission" date="2017-06" db="EMBL/GenBank/DDBJ databases">
        <title>Comparative genomic analysis of Ambrosia Fusariam Clade fungi.</title>
        <authorList>
            <person name="Stajich J.E."/>
            <person name="Carrillo J."/>
            <person name="Kijimoto T."/>
            <person name="Eskalen A."/>
            <person name="O'Donnell K."/>
            <person name="Kasson M."/>
        </authorList>
    </citation>
    <scope>NUCLEOTIDE SEQUENCE [LARGE SCALE GENOMIC DNA]</scope>
    <source>
        <strain evidence="1 2">NRRL62584</strain>
    </source>
</reference>
<dbReference type="AlphaFoldDB" id="A0A428NKX9"/>